<dbReference type="AlphaFoldDB" id="A0A8S0P7S0"/>
<accession>A0A8S0P7S0</accession>
<keyword evidence="2" id="KW-1185">Reference proteome</keyword>
<organism evidence="1 2">
    <name type="scientific">Olea europaea subsp. europaea</name>
    <dbReference type="NCBI Taxonomy" id="158383"/>
    <lineage>
        <taxon>Eukaryota</taxon>
        <taxon>Viridiplantae</taxon>
        <taxon>Streptophyta</taxon>
        <taxon>Embryophyta</taxon>
        <taxon>Tracheophyta</taxon>
        <taxon>Spermatophyta</taxon>
        <taxon>Magnoliopsida</taxon>
        <taxon>eudicotyledons</taxon>
        <taxon>Gunneridae</taxon>
        <taxon>Pentapetalae</taxon>
        <taxon>asterids</taxon>
        <taxon>lamiids</taxon>
        <taxon>Lamiales</taxon>
        <taxon>Oleaceae</taxon>
        <taxon>Oleeae</taxon>
        <taxon>Olea</taxon>
    </lineage>
</organism>
<dbReference type="Proteomes" id="UP000594638">
    <property type="component" value="Unassembled WGS sequence"/>
</dbReference>
<evidence type="ECO:0000313" key="1">
    <source>
        <dbReference type="EMBL" id="CAA2933819.1"/>
    </source>
</evidence>
<sequence>MTQILAYDVAREWGSTGTSIVTVESLVSMAEEGERRQCIVGVEAKLLPAVERLFSHHRTTNVADIAAAGEQVVSTALSSGGVVPVASSSGGVQTERLLLFDFAEDREMRVGLAC</sequence>
<reference evidence="1 2" key="1">
    <citation type="submission" date="2019-12" db="EMBL/GenBank/DDBJ databases">
        <authorList>
            <person name="Alioto T."/>
            <person name="Alioto T."/>
            <person name="Gomez Garrido J."/>
        </authorList>
    </citation>
    <scope>NUCLEOTIDE SEQUENCE [LARGE SCALE GENOMIC DNA]</scope>
</reference>
<dbReference type="Gramene" id="OE9A096095T1">
    <property type="protein sequence ID" value="OE9A096095C1"/>
    <property type="gene ID" value="OE9A096095"/>
</dbReference>
<proteinExistence type="predicted"/>
<dbReference type="EMBL" id="CACTIH010000007">
    <property type="protein sequence ID" value="CAA2933819.1"/>
    <property type="molecule type" value="Genomic_DNA"/>
</dbReference>
<comment type="caution">
    <text evidence="1">The sequence shown here is derived from an EMBL/GenBank/DDBJ whole genome shotgun (WGS) entry which is preliminary data.</text>
</comment>
<evidence type="ECO:0000313" key="2">
    <source>
        <dbReference type="Proteomes" id="UP000594638"/>
    </source>
</evidence>
<name>A0A8S0P7S0_OLEEU</name>
<protein>
    <submittedName>
        <fullName evidence="1">Uncharacterized protein</fullName>
    </submittedName>
</protein>
<gene>
    <name evidence="1" type="ORF">OLEA9_A096095</name>
</gene>